<dbReference type="EMBL" id="AUXZ01000091">
    <property type="protein sequence ID" value="KZN48441.1"/>
    <property type="molecule type" value="Genomic_DNA"/>
</dbReference>
<protein>
    <submittedName>
        <fullName evidence="1">Uncharacterized protein</fullName>
    </submittedName>
</protein>
<reference evidence="1 2" key="1">
    <citation type="submission" date="2013-07" db="EMBL/GenBank/DDBJ databases">
        <title>Comparative Genomic and Metabolomic Analysis of Twelve Strains of Pseudoalteromonas luteoviolacea.</title>
        <authorList>
            <person name="Vynne N.G."/>
            <person name="Mansson M."/>
            <person name="Gram L."/>
        </authorList>
    </citation>
    <scope>NUCLEOTIDE SEQUENCE [LARGE SCALE GENOMIC DNA]</scope>
    <source>
        <strain evidence="1 2">H33</strain>
    </source>
</reference>
<dbReference type="PATRIC" id="fig|1365251.3.peg.3756"/>
<evidence type="ECO:0000313" key="2">
    <source>
        <dbReference type="Proteomes" id="UP000076503"/>
    </source>
</evidence>
<comment type="caution">
    <text evidence="1">The sequence shown here is derived from an EMBL/GenBank/DDBJ whole genome shotgun (WGS) entry which is preliminary data.</text>
</comment>
<dbReference type="Proteomes" id="UP000076503">
    <property type="component" value="Unassembled WGS sequence"/>
</dbReference>
<gene>
    <name evidence="1" type="ORF">N476_21455</name>
</gene>
<dbReference type="AlphaFoldDB" id="A0A167D5P9"/>
<name>A0A167D5P9_9GAMM</name>
<sequence length="70" mass="7929">MKFSISRFESTLGIFKVLGNCQPAGKIEVLRLEVMGTDGWILMDMHQAMTQKIINQLITELRNHPKLGSL</sequence>
<proteinExistence type="predicted"/>
<evidence type="ECO:0000313" key="1">
    <source>
        <dbReference type="EMBL" id="KZN48441.1"/>
    </source>
</evidence>
<organism evidence="1 2">
    <name type="scientific">Pseudoalteromonas luteoviolacea H33</name>
    <dbReference type="NCBI Taxonomy" id="1365251"/>
    <lineage>
        <taxon>Bacteria</taxon>
        <taxon>Pseudomonadati</taxon>
        <taxon>Pseudomonadota</taxon>
        <taxon>Gammaproteobacteria</taxon>
        <taxon>Alteromonadales</taxon>
        <taxon>Pseudoalteromonadaceae</taxon>
        <taxon>Pseudoalteromonas</taxon>
    </lineage>
</organism>
<accession>A0A167D5P9</accession>